<dbReference type="Proteomes" id="UP000092993">
    <property type="component" value="Unassembled WGS sequence"/>
</dbReference>
<protein>
    <submittedName>
        <fullName evidence="1">Uncharacterized protein</fullName>
    </submittedName>
</protein>
<comment type="caution">
    <text evidence="1">The sequence shown here is derived from an EMBL/GenBank/DDBJ whole genome shotgun (WGS) entry which is preliminary data.</text>
</comment>
<sequence length="82" mass="9434">MCLNDEQEAASFVQFLEDFGHGRNMDEDQNITLPSYMKANDIDSLIDFIYPDVDSTPPPPPEYFLHHVILSTWNTDVDDIND</sequence>
<accession>A0A1C7MMI5</accession>
<name>A0A1C7MMI5_GRIFR</name>
<evidence type="ECO:0000313" key="2">
    <source>
        <dbReference type="Proteomes" id="UP000092993"/>
    </source>
</evidence>
<dbReference type="AlphaFoldDB" id="A0A1C7MMI5"/>
<organism evidence="1 2">
    <name type="scientific">Grifola frondosa</name>
    <name type="common">Maitake</name>
    <name type="synonym">Polyporus frondosus</name>
    <dbReference type="NCBI Taxonomy" id="5627"/>
    <lineage>
        <taxon>Eukaryota</taxon>
        <taxon>Fungi</taxon>
        <taxon>Dikarya</taxon>
        <taxon>Basidiomycota</taxon>
        <taxon>Agaricomycotina</taxon>
        <taxon>Agaricomycetes</taxon>
        <taxon>Polyporales</taxon>
        <taxon>Grifolaceae</taxon>
        <taxon>Grifola</taxon>
    </lineage>
</organism>
<gene>
    <name evidence="1" type="ORF">A0H81_02894</name>
</gene>
<reference evidence="1 2" key="1">
    <citation type="submission" date="2016-03" db="EMBL/GenBank/DDBJ databases">
        <title>Whole genome sequencing of Grifola frondosa 9006-11.</title>
        <authorList>
            <person name="Min B."/>
            <person name="Park H."/>
            <person name="Kim J.-G."/>
            <person name="Cho H."/>
            <person name="Oh Y.-L."/>
            <person name="Kong W.-S."/>
            <person name="Choi I.-G."/>
        </authorList>
    </citation>
    <scope>NUCLEOTIDE SEQUENCE [LARGE SCALE GENOMIC DNA]</scope>
    <source>
        <strain evidence="1 2">9006-11</strain>
    </source>
</reference>
<evidence type="ECO:0000313" key="1">
    <source>
        <dbReference type="EMBL" id="OBZ77636.1"/>
    </source>
</evidence>
<dbReference type="EMBL" id="LUGG01000002">
    <property type="protein sequence ID" value="OBZ77636.1"/>
    <property type="molecule type" value="Genomic_DNA"/>
</dbReference>
<keyword evidence="2" id="KW-1185">Reference proteome</keyword>
<dbReference type="STRING" id="5627.A0A1C7MMI5"/>
<dbReference type="OrthoDB" id="2641892at2759"/>
<proteinExistence type="predicted"/>